<dbReference type="Gene3D" id="1.10.510.10">
    <property type="entry name" value="Transferase(Phosphotransferase) domain 1"/>
    <property type="match status" value="1"/>
</dbReference>
<dbReference type="InterPro" id="IPR025287">
    <property type="entry name" value="WAK_GUB"/>
</dbReference>
<keyword evidence="5" id="KW-0472">Membrane</keyword>
<feature type="domain" description="Wall-associated receptor kinase galacturonan-binding" evidence="7">
    <location>
        <begin position="20"/>
        <end position="67"/>
    </location>
</feature>
<comment type="subcellular location">
    <subcellularLocation>
        <location evidence="1">Membrane</location>
        <topology evidence="1">Single-pass membrane protein</topology>
    </subcellularLocation>
</comment>
<evidence type="ECO:0000256" key="1">
    <source>
        <dbReference type="ARBA" id="ARBA00004167"/>
    </source>
</evidence>
<evidence type="ECO:0000256" key="3">
    <source>
        <dbReference type="ARBA" id="ARBA00022729"/>
    </source>
</evidence>
<proteinExistence type="predicted"/>
<keyword evidence="9" id="KW-1185">Reference proteome</keyword>
<comment type="caution">
    <text evidence="8">The sequence shown here is derived from an EMBL/GenBank/DDBJ whole genome shotgun (WGS) entry which is preliminary data.</text>
</comment>
<evidence type="ECO:0000313" key="8">
    <source>
        <dbReference type="EMBL" id="KAK8988328.1"/>
    </source>
</evidence>
<dbReference type="Pfam" id="PF13947">
    <property type="entry name" value="GUB_WAK_bind"/>
    <property type="match status" value="1"/>
</dbReference>
<keyword evidence="4" id="KW-1133">Transmembrane helix</keyword>
<protein>
    <recommendedName>
        <fullName evidence="7">Wall-associated receptor kinase galacturonan-binding domain-containing protein</fullName>
    </recommendedName>
</protein>
<evidence type="ECO:0000256" key="4">
    <source>
        <dbReference type="ARBA" id="ARBA00022989"/>
    </source>
</evidence>
<sequence length="653" mass="72088">MGFHLGVYFIFLLLVQTGDCQQDICGNVTIPSPLGINSSCYDKSWFRVTCKEGKRPFININGLDLEVLGSLDPDTILISNPVTHVNCDRKDDAGGMVNLTGTPFYFLCEYSNYFGSVGCGNVATIFGNGAGSLGGCIQPECGDPVYESNCFTEISGKLTSYTVSMTEMYPSSKDNNRCASAFMYSPYYLESLFTFPRDISIETTHVPAVLGINSTYCDHGVCRGPGPINLYKEESCGNSTDWVRFHYPFGIHDEDYMNHWFRVTCKQMGNNGSVPLININGINLQLQDFSFLDGSVLVNHAVIYSNCLGNYSKGMSLNLTGSPFYFSDSKNEFWDVGCGNMVTVFDDEKNGFISGCVQPSCRKGDSTTACRVMIPWGLSSFFANMSDMVDSSDYSKKRSCGFVSLLTPPYDLLLGSKDSIPISGSCHLKRGLNSSCSFDGIYCWQNLSTTHLCACSTSLDLTHGYSTVCQEENCGKYKYCHMLCLNTPGSYCSRQSCPSGYQYNNTGLRCELEISSPGKSWNWNTIIIGQKPVSAEKSEEVRSLISYFLVAMQENSLFNILDSLIVNDGAAKEIVAMAKLAKRCLNLNGKRRPTMKKVAMELELIKTWKQGNDAMEGSGEEESEMDDIIESWDINPSCSMETDTVTLSLNASF</sequence>
<keyword evidence="3 6" id="KW-0732">Signal</keyword>
<keyword evidence="2" id="KW-0812">Transmembrane</keyword>
<name>A0ABR2PIQ6_9ROSI</name>
<evidence type="ECO:0000256" key="5">
    <source>
        <dbReference type="ARBA" id="ARBA00023136"/>
    </source>
</evidence>
<evidence type="ECO:0000256" key="2">
    <source>
        <dbReference type="ARBA" id="ARBA00022692"/>
    </source>
</evidence>
<feature type="signal peptide" evidence="6">
    <location>
        <begin position="1"/>
        <end position="20"/>
    </location>
</feature>
<reference evidence="8 9" key="1">
    <citation type="journal article" date="2024" name="G3 (Bethesda)">
        <title>Genome assembly of Hibiscus sabdariffa L. provides insights into metabolisms of medicinal natural products.</title>
        <authorList>
            <person name="Kim T."/>
        </authorList>
    </citation>
    <scope>NUCLEOTIDE SEQUENCE [LARGE SCALE GENOMIC DNA]</scope>
    <source>
        <strain evidence="8">TK-2024</strain>
        <tissue evidence="8">Old leaves</tissue>
    </source>
</reference>
<dbReference type="EMBL" id="JBBPBN010000059">
    <property type="protein sequence ID" value="KAK8988328.1"/>
    <property type="molecule type" value="Genomic_DNA"/>
</dbReference>
<dbReference type="PANTHER" id="PTHR33491">
    <property type="entry name" value="OSJNBA0016N04.9 PROTEIN"/>
    <property type="match status" value="1"/>
</dbReference>
<evidence type="ECO:0000313" key="9">
    <source>
        <dbReference type="Proteomes" id="UP001396334"/>
    </source>
</evidence>
<dbReference type="Proteomes" id="UP001396334">
    <property type="component" value="Unassembled WGS sequence"/>
</dbReference>
<evidence type="ECO:0000259" key="7">
    <source>
        <dbReference type="Pfam" id="PF13947"/>
    </source>
</evidence>
<feature type="chain" id="PRO_5045790939" description="Wall-associated receptor kinase galacturonan-binding domain-containing protein" evidence="6">
    <location>
        <begin position="21"/>
        <end position="653"/>
    </location>
</feature>
<accession>A0ABR2PIQ6</accession>
<gene>
    <name evidence="8" type="ORF">V6N11_065920</name>
</gene>
<evidence type="ECO:0000256" key="6">
    <source>
        <dbReference type="SAM" id="SignalP"/>
    </source>
</evidence>
<organism evidence="8 9">
    <name type="scientific">Hibiscus sabdariffa</name>
    <name type="common">roselle</name>
    <dbReference type="NCBI Taxonomy" id="183260"/>
    <lineage>
        <taxon>Eukaryota</taxon>
        <taxon>Viridiplantae</taxon>
        <taxon>Streptophyta</taxon>
        <taxon>Embryophyta</taxon>
        <taxon>Tracheophyta</taxon>
        <taxon>Spermatophyta</taxon>
        <taxon>Magnoliopsida</taxon>
        <taxon>eudicotyledons</taxon>
        <taxon>Gunneridae</taxon>
        <taxon>Pentapetalae</taxon>
        <taxon>rosids</taxon>
        <taxon>malvids</taxon>
        <taxon>Malvales</taxon>
        <taxon>Malvaceae</taxon>
        <taxon>Malvoideae</taxon>
        <taxon>Hibiscus</taxon>
    </lineage>
</organism>